<comment type="caution">
    <text evidence="3">The sequence shown here is derived from an EMBL/GenBank/DDBJ whole genome shotgun (WGS) entry which is preliminary data.</text>
</comment>
<dbReference type="RefSeq" id="WP_160681228.1">
    <property type="nucleotide sequence ID" value="NZ_WTYW01000001.1"/>
</dbReference>
<evidence type="ECO:0000313" key="4">
    <source>
        <dbReference type="Proteomes" id="UP000433104"/>
    </source>
</evidence>
<dbReference type="OrthoDB" id="7509339at2"/>
<dbReference type="Proteomes" id="UP000433104">
    <property type="component" value="Unassembled WGS sequence"/>
</dbReference>
<evidence type="ECO:0000256" key="1">
    <source>
        <dbReference type="SAM" id="MobiDB-lite"/>
    </source>
</evidence>
<evidence type="ECO:0000313" key="3">
    <source>
        <dbReference type="EMBL" id="MXO84691.1"/>
    </source>
</evidence>
<dbReference type="EMBL" id="WTYW01000001">
    <property type="protein sequence ID" value="MXO84691.1"/>
    <property type="molecule type" value="Genomic_DNA"/>
</dbReference>
<feature type="transmembrane region" description="Helical" evidence="2">
    <location>
        <begin position="50"/>
        <end position="70"/>
    </location>
</feature>
<accession>A0A844Z7X1</accession>
<proteinExistence type="predicted"/>
<keyword evidence="2" id="KW-0812">Transmembrane</keyword>
<protein>
    <submittedName>
        <fullName evidence="3">Uncharacterized protein</fullName>
    </submittedName>
</protein>
<feature type="region of interest" description="Disordered" evidence="1">
    <location>
        <begin position="78"/>
        <end position="150"/>
    </location>
</feature>
<evidence type="ECO:0000256" key="2">
    <source>
        <dbReference type="SAM" id="Phobius"/>
    </source>
</evidence>
<feature type="compositionally biased region" description="Low complexity" evidence="1">
    <location>
        <begin position="141"/>
        <end position="150"/>
    </location>
</feature>
<feature type="region of interest" description="Disordered" evidence="1">
    <location>
        <begin position="14"/>
        <end position="33"/>
    </location>
</feature>
<dbReference type="AlphaFoldDB" id="A0A844Z7X1"/>
<name>A0A844Z7X1_9SPHN</name>
<organism evidence="3 4">
    <name type="scientific">Parapontixanthobacter aurantiacus</name>
    <dbReference type="NCBI Taxonomy" id="1463599"/>
    <lineage>
        <taxon>Bacteria</taxon>
        <taxon>Pseudomonadati</taxon>
        <taxon>Pseudomonadota</taxon>
        <taxon>Alphaproteobacteria</taxon>
        <taxon>Sphingomonadales</taxon>
        <taxon>Erythrobacteraceae</taxon>
        <taxon>Parapontixanthobacter</taxon>
    </lineage>
</organism>
<reference evidence="3 4" key="1">
    <citation type="submission" date="2019-12" db="EMBL/GenBank/DDBJ databases">
        <title>Genomic-based taxomic classification of the family Erythrobacteraceae.</title>
        <authorList>
            <person name="Xu L."/>
        </authorList>
    </citation>
    <scope>NUCLEOTIDE SEQUENCE [LARGE SCALE GENOMIC DNA]</scope>
    <source>
        <strain evidence="3 4">MCCC 1A09962</strain>
    </source>
</reference>
<keyword evidence="2" id="KW-0472">Membrane</keyword>
<gene>
    <name evidence="3" type="ORF">GRI38_01405</name>
</gene>
<sequence>MAYTTDILRRLTASSKSEARKSGNRRSGANANRLGFQRHTLSGQQSVQRLQIGGTGILVMLLLVGLANIVNQRAMMADERAVPEAAAPIEAETPRSEQSADPLVEAGVVPDLPDRPATEVAQEPAIVPEQSGGAGQGAPRGGSAPSASGN</sequence>
<keyword evidence="4" id="KW-1185">Reference proteome</keyword>
<keyword evidence="2" id="KW-1133">Transmembrane helix</keyword>